<dbReference type="RefSeq" id="WP_380288751.1">
    <property type="nucleotide sequence ID" value="NZ_JBHULY010000005.1"/>
</dbReference>
<organism evidence="1 2">
    <name type="scientific">Hyunsoonleella rubra</name>
    <dbReference type="NCBI Taxonomy" id="1737062"/>
    <lineage>
        <taxon>Bacteria</taxon>
        <taxon>Pseudomonadati</taxon>
        <taxon>Bacteroidota</taxon>
        <taxon>Flavobacteriia</taxon>
        <taxon>Flavobacteriales</taxon>
        <taxon>Flavobacteriaceae</taxon>
    </lineage>
</organism>
<dbReference type="PROSITE" id="PS51257">
    <property type="entry name" value="PROKAR_LIPOPROTEIN"/>
    <property type="match status" value="1"/>
</dbReference>
<comment type="caution">
    <text evidence="1">The sequence shown here is derived from an EMBL/GenBank/DDBJ whole genome shotgun (WGS) entry which is preliminary data.</text>
</comment>
<dbReference type="Proteomes" id="UP001597476">
    <property type="component" value="Unassembled WGS sequence"/>
</dbReference>
<reference evidence="2" key="1">
    <citation type="journal article" date="2019" name="Int. J. Syst. Evol. Microbiol.">
        <title>The Global Catalogue of Microorganisms (GCM) 10K type strain sequencing project: providing services to taxonomists for standard genome sequencing and annotation.</title>
        <authorList>
            <consortium name="The Broad Institute Genomics Platform"/>
            <consortium name="The Broad Institute Genome Sequencing Center for Infectious Disease"/>
            <person name="Wu L."/>
            <person name="Ma J."/>
        </authorList>
    </citation>
    <scope>NUCLEOTIDE SEQUENCE [LARGE SCALE GENOMIC DNA]</scope>
    <source>
        <strain evidence="2">KCTC 42398</strain>
    </source>
</reference>
<evidence type="ECO:0000313" key="2">
    <source>
        <dbReference type="Proteomes" id="UP001597476"/>
    </source>
</evidence>
<gene>
    <name evidence="1" type="ORF">ACFSR8_02655</name>
</gene>
<sequence>MSLKTLRIFGIVILLLSCKNSTQNDAEKTTHTNNSELTKDDIANLKYLEFTLDPQAESIAEPWDAYSRLREAVEGVKNADFSFFNAEEKASEELIKDLKATVPDTLNTPSVLSRILVMQTMLQKMQETSGLSTTTKAELSQAVRDVLVAYSNLNFQLNKKLEKDKQNIQRPI</sequence>
<protein>
    <submittedName>
        <fullName evidence="1">Uncharacterized protein</fullName>
    </submittedName>
</protein>
<keyword evidence="2" id="KW-1185">Reference proteome</keyword>
<evidence type="ECO:0000313" key="1">
    <source>
        <dbReference type="EMBL" id="MFD2725100.1"/>
    </source>
</evidence>
<dbReference type="EMBL" id="JBHULY010000005">
    <property type="protein sequence ID" value="MFD2725100.1"/>
    <property type="molecule type" value="Genomic_DNA"/>
</dbReference>
<proteinExistence type="predicted"/>
<name>A0ABW5T8X0_9FLAO</name>
<accession>A0ABW5T8X0</accession>